<proteinExistence type="predicted"/>
<reference evidence="2 3" key="1">
    <citation type="submission" date="2011-08" db="EMBL/GenBank/DDBJ databases">
        <authorList>
            <person name="Liu Z.J."/>
            <person name="Shi F.L."/>
            <person name="Lu J.Q."/>
            <person name="Li M."/>
            <person name="Wang Z.L."/>
        </authorList>
    </citation>
    <scope>NUCLEOTIDE SEQUENCE [LARGE SCALE GENOMIC DNA]</scope>
    <source>
        <strain evidence="2 3">USNM 41457</strain>
    </source>
</reference>
<dbReference type="HOGENOM" id="CLU_2210000_0_0_1"/>
<evidence type="ECO:0000256" key="1">
    <source>
        <dbReference type="SAM" id="SignalP"/>
    </source>
</evidence>
<gene>
    <name evidence="2" type="ORF">EDEG_00443</name>
</gene>
<dbReference type="EMBL" id="AFBI03000005">
    <property type="protein sequence ID" value="EJW01451.1"/>
    <property type="molecule type" value="Genomic_DNA"/>
</dbReference>
<name>J9D0P3_EDHAE</name>
<feature type="chain" id="PRO_5003821741" evidence="1">
    <location>
        <begin position="17"/>
        <end position="107"/>
    </location>
</feature>
<comment type="caution">
    <text evidence="2">The sequence shown here is derived from an EMBL/GenBank/DDBJ whole genome shotgun (WGS) entry which is preliminary data.</text>
</comment>
<evidence type="ECO:0000313" key="2">
    <source>
        <dbReference type="EMBL" id="EJW01451.1"/>
    </source>
</evidence>
<dbReference type="VEuPathDB" id="MicrosporidiaDB:EDEG_00443"/>
<accession>J9D0P3</accession>
<dbReference type="InParanoid" id="J9D0P3"/>
<organism evidence="2 3">
    <name type="scientific">Edhazardia aedis (strain USNM 41457)</name>
    <name type="common">Microsporidian parasite</name>
    <dbReference type="NCBI Taxonomy" id="1003232"/>
    <lineage>
        <taxon>Eukaryota</taxon>
        <taxon>Fungi</taxon>
        <taxon>Fungi incertae sedis</taxon>
        <taxon>Microsporidia</taxon>
        <taxon>Edhazardia</taxon>
    </lineage>
</organism>
<reference evidence="3" key="2">
    <citation type="submission" date="2015-07" db="EMBL/GenBank/DDBJ databases">
        <title>Contrasting host-pathogen interactions and genome evolution in two generalist and specialist microsporidian pathogens of mosquitoes.</title>
        <authorList>
            <consortium name="The Broad Institute Genomics Platform"/>
            <consortium name="The Broad Institute Genome Sequencing Center for Infectious Disease"/>
            <person name="Cuomo C.A."/>
            <person name="Sanscrainte N.D."/>
            <person name="Goldberg J.M."/>
            <person name="Heiman D."/>
            <person name="Young S."/>
            <person name="Zeng Q."/>
            <person name="Becnel J.J."/>
            <person name="Birren B.W."/>
        </authorList>
    </citation>
    <scope>NUCLEOTIDE SEQUENCE [LARGE SCALE GENOMIC DNA]</scope>
    <source>
        <strain evidence="3">USNM 41457</strain>
    </source>
</reference>
<protein>
    <submittedName>
        <fullName evidence="2">Uncharacterized protein</fullName>
    </submittedName>
</protein>
<keyword evidence="3" id="KW-1185">Reference proteome</keyword>
<feature type="signal peptide" evidence="1">
    <location>
        <begin position="1"/>
        <end position="16"/>
    </location>
</feature>
<keyword evidence="1" id="KW-0732">Signal</keyword>
<dbReference type="Proteomes" id="UP000003163">
    <property type="component" value="Unassembled WGS sequence"/>
</dbReference>
<sequence length="107" mass="12782">MRILLKLHLFLLLISSQPCERMYENDEIEKTFYFPLLFLMKYHDETADSKSFVDKPFRKDFHVVISNFSDLVDNIDKLSSKQDLKECIEKHQKKIADVCCFVFSRIL</sequence>
<dbReference type="AlphaFoldDB" id="J9D0P3"/>
<evidence type="ECO:0000313" key="3">
    <source>
        <dbReference type="Proteomes" id="UP000003163"/>
    </source>
</evidence>